<dbReference type="GO" id="GO:0005506">
    <property type="term" value="F:iron ion binding"/>
    <property type="evidence" value="ECO:0007669"/>
    <property type="project" value="InterPro"/>
</dbReference>
<keyword evidence="5" id="KW-0574">Periplasm</keyword>
<dbReference type="RefSeq" id="WP_101894176.1">
    <property type="nucleotide sequence ID" value="NZ_CP022684.1"/>
</dbReference>
<feature type="binding site" description="axial binding residue" evidence="9">
    <location>
        <position position="189"/>
    </location>
    <ligand>
        <name>heme c</name>
        <dbReference type="ChEBI" id="CHEBI:61717"/>
        <label>2</label>
    </ligand>
    <ligandPart>
        <name>Fe</name>
        <dbReference type="ChEBI" id="CHEBI:18248"/>
    </ligandPart>
</feature>
<proteinExistence type="predicted"/>
<feature type="binding site" description="covalent" evidence="8">
    <location>
        <position position="37"/>
    </location>
    <ligand>
        <name>heme c</name>
        <dbReference type="ChEBI" id="CHEBI:61717"/>
        <label>1</label>
    </ligand>
</feature>
<comment type="subcellular location">
    <subcellularLocation>
        <location evidence="1">Periplasm</location>
    </subcellularLocation>
</comment>
<keyword evidence="4 9" id="KW-0479">Metal-binding</keyword>
<dbReference type="InterPro" id="IPR008168">
    <property type="entry name" value="Cyt_C_IC"/>
</dbReference>
<evidence type="ECO:0000256" key="4">
    <source>
        <dbReference type="ARBA" id="ARBA00022723"/>
    </source>
</evidence>
<dbReference type="Pfam" id="PF00034">
    <property type="entry name" value="Cytochrom_C"/>
    <property type="match status" value="2"/>
</dbReference>
<dbReference type="Gene3D" id="1.10.760.10">
    <property type="entry name" value="Cytochrome c-like domain"/>
    <property type="match status" value="2"/>
</dbReference>
<evidence type="ECO:0000256" key="9">
    <source>
        <dbReference type="PIRSR" id="PIRSR000005-2"/>
    </source>
</evidence>
<evidence type="ECO:0000256" key="7">
    <source>
        <dbReference type="ARBA" id="ARBA00023004"/>
    </source>
</evidence>
<dbReference type="InterPro" id="IPR036909">
    <property type="entry name" value="Cyt_c-like_dom_sf"/>
</dbReference>
<feature type="domain" description="Cytochrome c" evidence="11">
    <location>
        <begin position="112"/>
        <end position="212"/>
    </location>
</feature>
<keyword evidence="10" id="KW-0732">Signal</keyword>
<feature type="binding site" description="covalent" evidence="8">
    <location>
        <position position="40"/>
    </location>
    <ligand>
        <name>heme c</name>
        <dbReference type="ChEBI" id="CHEBI:61717"/>
        <label>1</label>
    </ligand>
</feature>
<keyword evidence="7 9" id="KW-0408">Iron</keyword>
<feature type="binding site" description="covalent" evidence="8">
    <location>
        <position position="133"/>
    </location>
    <ligand>
        <name>heme c</name>
        <dbReference type="ChEBI" id="CHEBI:61717"/>
        <label>2</label>
    </ligand>
</feature>
<organism evidence="12 13">
    <name type="scientific">Ketobacter alkanivorans</name>
    <dbReference type="NCBI Taxonomy" id="1917421"/>
    <lineage>
        <taxon>Bacteria</taxon>
        <taxon>Pseudomonadati</taxon>
        <taxon>Pseudomonadota</taxon>
        <taxon>Gammaproteobacteria</taxon>
        <taxon>Pseudomonadales</taxon>
        <taxon>Ketobacteraceae</taxon>
        <taxon>Ketobacter</taxon>
    </lineage>
</organism>
<keyword evidence="2" id="KW-0813">Transport</keyword>
<dbReference type="OrthoDB" id="9773456at2"/>
<gene>
    <name evidence="12" type="ORF">Kalk_10350</name>
</gene>
<keyword evidence="13" id="KW-1185">Reference proteome</keyword>
<feature type="binding site" description="axial binding residue" evidence="9">
    <location>
        <position position="80"/>
    </location>
    <ligand>
        <name>heme c</name>
        <dbReference type="ChEBI" id="CHEBI:61717"/>
        <label>1</label>
    </ligand>
    <ligandPart>
        <name>Fe</name>
        <dbReference type="ChEBI" id="CHEBI:18248"/>
    </ligandPart>
</feature>
<dbReference type="InterPro" id="IPR050597">
    <property type="entry name" value="Cytochrome_c_Oxidase_Subunit"/>
</dbReference>
<keyword evidence="3 8" id="KW-0349">Heme</keyword>
<dbReference type="AlphaFoldDB" id="A0A2K9LKL4"/>
<keyword evidence="6" id="KW-0249">Electron transport</keyword>
<dbReference type="GO" id="GO:0020037">
    <property type="term" value="F:heme binding"/>
    <property type="evidence" value="ECO:0007669"/>
    <property type="project" value="InterPro"/>
</dbReference>
<dbReference type="KEGG" id="kak:Kalk_10350"/>
<dbReference type="PRINTS" id="PR00605">
    <property type="entry name" value="CYTCHROMECIC"/>
</dbReference>
<evidence type="ECO:0000256" key="8">
    <source>
        <dbReference type="PIRSR" id="PIRSR000005-1"/>
    </source>
</evidence>
<dbReference type="GO" id="GO:0009055">
    <property type="term" value="F:electron transfer activity"/>
    <property type="evidence" value="ECO:0007669"/>
    <property type="project" value="InterPro"/>
</dbReference>
<dbReference type="GO" id="GO:0042597">
    <property type="term" value="C:periplasmic space"/>
    <property type="evidence" value="ECO:0007669"/>
    <property type="project" value="UniProtKB-SubCell"/>
</dbReference>
<feature type="binding site" description="axial binding residue" evidence="9">
    <location>
        <position position="137"/>
    </location>
    <ligand>
        <name>heme c</name>
        <dbReference type="ChEBI" id="CHEBI:61717"/>
        <label>2</label>
    </ligand>
    <ligandPart>
        <name>Fe</name>
        <dbReference type="ChEBI" id="CHEBI:18248"/>
    </ligandPart>
</feature>
<evidence type="ECO:0000256" key="10">
    <source>
        <dbReference type="SAM" id="SignalP"/>
    </source>
</evidence>
<protein>
    <submittedName>
        <fullName evidence="12">Cytochrome c4</fullName>
    </submittedName>
</protein>
<evidence type="ECO:0000256" key="6">
    <source>
        <dbReference type="ARBA" id="ARBA00022982"/>
    </source>
</evidence>
<evidence type="ECO:0000256" key="5">
    <source>
        <dbReference type="ARBA" id="ARBA00022764"/>
    </source>
</evidence>
<evidence type="ECO:0000313" key="12">
    <source>
        <dbReference type="EMBL" id="AUM12793.1"/>
    </source>
</evidence>
<dbReference type="PANTHER" id="PTHR33751">
    <property type="entry name" value="CBB3-TYPE CYTOCHROME C OXIDASE SUBUNIT FIXP"/>
    <property type="match status" value="1"/>
</dbReference>
<evidence type="ECO:0000256" key="3">
    <source>
        <dbReference type="ARBA" id="ARBA00022617"/>
    </source>
</evidence>
<accession>A0A2K9LKL4</accession>
<dbReference type="EMBL" id="CP022684">
    <property type="protein sequence ID" value="AUM12793.1"/>
    <property type="molecule type" value="Genomic_DNA"/>
</dbReference>
<dbReference type="PANTHER" id="PTHR33751:SF9">
    <property type="entry name" value="CYTOCHROME C4"/>
    <property type="match status" value="1"/>
</dbReference>
<feature type="chain" id="PRO_5014662416" evidence="10">
    <location>
        <begin position="24"/>
        <end position="212"/>
    </location>
</feature>
<comment type="PTM">
    <text evidence="8">Binds 2 heme c groups covalently per subunit.</text>
</comment>
<feature type="binding site" description="covalent" evidence="8">
    <location>
        <position position="136"/>
    </location>
    <ligand>
        <name>heme c</name>
        <dbReference type="ChEBI" id="CHEBI:61717"/>
        <label>2</label>
    </ligand>
</feature>
<feature type="domain" description="Cytochrome c" evidence="11">
    <location>
        <begin position="25"/>
        <end position="103"/>
    </location>
</feature>
<dbReference type="PIRSF" id="PIRSF000005">
    <property type="entry name" value="Cytochrome_c4"/>
    <property type="match status" value="1"/>
</dbReference>
<evidence type="ECO:0000313" key="13">
    <source>
        <dbReference type="Proteomes" id="UP000235116"/>
    </source>
</evidence>
<dbReference type="PROSITE" id="PS51007">
    <property type="entry name" value="CYTC"/>
    <property type="match status" value="2"/>
</dbReference>
<feature type="signal peptide" evidence="10">
    <location>
        <begin position="1"/>
        <end position="23"/>
    </location>
</feature>
<dbReference type="Proteomes" id="UP000235116">
    <property type="component" value="Chromosome"/>
</dbReference>
<feature type="binding site" description="axial binding residue" evidence="9">
    <location>
        <position position="41"/>
    </location>
    <ligand>
        <name>heme c</name>
        <dbReference type="ChEBI" id="CHEBI:61717"/>
        <label>1</label>
    </ligand>
    <ligandPart>
        <name>Fe</name>
        <dbReference type="ChEBI" id="CHEBI:18248"/>
    </ligandPart>
</feature>
<name>A0A2K9LKL4_9GAMM</name>
<dbReference type="InterPro" id="IPR009056">
    <property type="entry name" value="Cyt_c-like_dom"/>
</dbReference>
<evidence type="ECO:0000256" key="2">
    <source>
        <dbReference type="ARBA" id="ARBA00022448"/>
    </source>
</evidence>
<evidence type="ECO:0000259" key="11">
    <source>
        <dbReference type="PROSITE" id="PS51007"/>
    </source>
</evidence>
<reference evidence="13" key="1">
    <citation type="submission" date="2017-08" db="EMBL/GenBank/DDBJ databases">
        <title>Direct submision.</title>
        <authorList>
            <person name="Kim S.-J."/>
            <person name="Rhee S.-K."/>
        </authorList>
    </citation>
    <scope>NUCLEOTIDE SEQUENCE [LARGE SCALE GENOMIC DNA]</scope>
    <source>
        <strain evidence="13">GI5</strain>
    </source>
</reference>
<sequence>MKLVANVLVAAALAAGAVNLAQAAGDAEAGKNKSAVCGACHGADGNSMIPNFPKLAGQVEAYTVKQLKDMKSGDRVVPEMAGIVPGLSEQDMADLAAYYASQTIKGGSADPDLVKHGEDVFRAGKADAGVTACTACHGAKGKGMPEAGFPALAGQHSAYLEAQLKAFRAAGREDHEGKRRENDGEAKMMRATAARLSDDDIKALSSYINGMY</sequence>
<evidence type="ECO:0000256" key="1">
    <source>
        <dbReference type="ARBA" id="ARBA00004418"/>
    </source>
</evidence>
<dbReference type="SUPFAM" id="SSF46626">
    <property type="entry name" value="Cytochrome c"/>
    <property type="match status" value="2"/>
</dbReference>
<dbReference type="InterPro" id="IPR024167">
    <property type="entry name" value="Cytochrome_c4-like"/>
</dbReference>